<keyword evidence="5" id="KW-1185">Reference proteome</keyword>
<name>A0ABU8XCA9_9BURK</name>
<dbReference type="PROSITE" id="PS51393">
    <property type="entry name" value="LIPOXYGENASE_3"/>
    <property type="match status" value="1"/>
</dbReference>
<comment type="caution">
    <text evidence="4">The sequence shown here is derived from an EMBL/GenBank/DDBJ whole genome shotgun (WGS) entry which is preliminary data.</text>
</comment>
<feature type="domain" description="Lipoxygenase" evidence="3">
    <location>
        <begin position="194"/>
        <end position="668"/>
    </location>
</feature>
<accession>A0ABU8XCA9</accession>
<proteinExistence type="predicted"/>
<keyword evidence="1" id="KW-0479">Metal-binding</keyword>
<dbReference type="Proteomes" id="UP001367030">
    <property type="component" value="Unassembled WGS sequence"/>
</dbReference>
<dbReference type="Gene3D" id="1.20.245.10">
    <property type="entry name" value="Lipoxygenase-1, Domain 5"/>
    <property type="match status" value="1"/>
</dbReference>
<evidence type="ECO:0000256" key="1">
    <source>
        <dbReference type="ARBA" id="ARBA00022723"/>
    </source>
</evidence>
<dbReference type="SUPFAM" id="SSF48484">
    <property type="entry name" value="Lipoxigenase"/>
    <property type="match status" value="1"/>
</dbReference>
<evidence type="ECO:0000256" key="2">
    <source>
        <dbReference type="ARBA" id="ARBA00023002"/>
    </source>
</evidence>
<dbReference type="PRINTS" id="PR00087">
    <property type="entry name" value="LIPOXYGENASE"/>
</dbReference>
<organism evidence="4 5">
    <name type="scientific">Variovorax robiniae</name>
    <dbReference type="NCBI Taxonomy" id="1836199"/>
    <lineage>
        <taxon>Bacteria</taxon>
        <taxon>Pseudomonadati</taxon>
        <taxon>Pseudomonadota</taxon>
        <taxon>Betaproteobacteria</taxon>
        <taxon>Burkholderiales</taxon>
        <taxon>Comamonadaceae</taxon>
        <taxon>Variovorax</taxon>
    </lineage>
</organism>
<gene>
    <name evidence="4" type="ORF">WKW79_23075</name>
</gene>
<dbReference type="EMBL" id="JBBKZS010000011">
    <property type="protein sequence ID" value="MEJ8857472.1"/>
    <property type="molecule type" value="Genomic_DNA"/>
</dbReference>
<dbReference type="RefSeq" id="WP_340337544.1">
    <property type="nucleotide sequence ID" value="NZ_JBBKZS010000011.1"/>
</dbReference>
<dbReference type="Pfam" id="PF00305">
    <property type="entry name" value="Lipoxygenase"/>
    <property type="match status" value="1"/>
</dbReference>
<dbReference type="PANTHER" id="PTHR11771">
    <property type="entry name" value="LIPOXYGENASE"/>
    <property type="match status" value="1"/>
</dbReference>
<dbReference type="InterPro" id="IPR000907">
    <property type="entry name" value="LipOase"/>
</dbReference>
<dbReference type="InterPro" id="IPR036226">
    <property type="entry name" value="LipOase_C_sf"/>
</dbReference>
<dbReference type="Gene3D" id="3.10.450.60">
    <property type="match status" value="1"/>
</dbReference>
<dbReference type="InterPro" id="IPR020834">
    <property type="entry name" value="LipOase_CS"/>
</dbReference>
<keyword evidence="2" id="KW-0560">Oxidoreductase</keyword>
<evidence type="ECO:0000259" key="3">
    <source>
        <dbReference type="PROSITE" id="PS51393"/>
    </source>
</evidence>
<reference evidence="4 5" key="1">
    <citation type="submission" date="2024-03" db="EMBL/GenBank/DDBJ databases">
        <title>Novel species of the genus Variovorax.</title>
        <authorList>
            <person name="Liu Q."/>
            <person name="Xin Y.-H."/>
        </authorList>
    </citation>
    <scope>NUCLEOTIDE SEQUENCE [LARGE SCALE GENOMIC DNA]</scope>
    <source>
        <strain evidence="4 5">KACC 18901</strain>
    </source>
</reference>
<evidence type="ECO:0000313" key="4">
    <source>
        <dbReference type="EMBL" id="MEJ8857472.1"/>
    </source>
</evidence>
<dbReference type="InterPro" id="IPR013819">
    <property type="entry name" value="LipOase_C"/>
</dbReference>
<protein>
    <submittedName>
        <fullName evidence="4">Lipoxygenase family protein</fullName>
    </submittedName>
</protein>
<evidence type="ECO:0000313" key="5">
    <source>
        <dbReference type="Proteomes" id="UP001367030"/>
    </source>
</evidence>
<sequence>MQAMNVPIPTLPGEATAAQPDARALQLQLSRTAYNYVRSYPHLEAVPLCAGVPPGEEFSIAYNALVAQTSAEIAENFSCNVRRLLEQQFKQDLETLEGDMGLLGFHKLGADLLRLEQDVQALIDGMYAAAAEAVQEGPTAILKSTLYDLVRPERLQATQESDYKDLVVTLPVPQMMAIEAKDWMPKEGEPCEQDWFFGYLQLAGFNTTNLRRVVLDRATGSKALVWRELQAKMKIPDTVTVPSRGGPASLTLVDAITAGTLYACDYAALIGDGNVQPKESCLHGKHRYLPSPIALFYWNGSPPEGYPSGGALQPIAIQLDQAPGSAIFSPDDAFHANDANHLKWKIAKYFVNVACAIQHESVAHLGDCHLIMEAVAVATHRQLAKVHPLFQLLEPHLRFTISINDGASHNLIVPGGVVAANVGANIDWTLQMVNDAREAWRWPENSPDHIFGLRGTDKLADYPFRDDTLLLWKAIKDFVTGYVAIYYGDDAAVASDPELKAWVRELGSPQHGNLPGFPETLDTLEQLIEIVAQMIYTAGPLHASVNYGQYPFAGFAPSVAAAIYKAAPTREDQINDKAECLAWFPPLDVALYTVSFVYLLSSIQFDKLGHYASNPQYPYFAHRPAQKALEAFQAALAQAEITIHQRNLERPVPYLFQLPSRVPNSVSI</sequence>
<dbReference type="PROSITE" id="PS00081">
    <property type="entry name" value="LIPOXYGENASE_2"/>
    <property type="match status" value="1"/>
</dbReference>